<gene>
    <name evidence="1" type="ORF">N825_30570</name>
</gene>
<dbReference type="EMBL" id="AVFL01000005">
    <property type="protein sequence ID" value="EWY41219.1"/>
    <property type="molecule type" value="Genomic_DNA"/>
</dbReference>
<dbReference type="AlphaFoldDB" id="W9H5B3"/>
<name>W9H5B3_9PROT</name>
<organism evidence="1 2">
    <name type="scientific">Skermanella stibiiresistens SB22</name>
    <dbReference type="NCBI Taxonomy" id="1385369"/>
    <lineage>
        <taxon>Bacteria</taxon>
        <taxon>Pseudomonadati</taxon>
        <taxon>Pseudomonadota</taxon>
        <taxon>Alphaproteobacteria</taxon>
        <taxon>Rhodospirillales</taxon>
        <taxon>Azospirillaceae</taxon>
        <taxon>Skermanella</taxon>
    </lineage>
</organism>
<protein>
    <submittedName>
        <fullName evidence="1">Uncharacterized protein</fullName>
    </submittedName>
</protein>
<evidence type="ECO:0000313" key="1">
    <source>
        <dbReference type="EMBL" id="EWY41219.1"/>
    </source>
</evidence>
<accession>W9H5B3</accession>
<keyword evidence="2" id="KW-1185">Reference proteome</keyword>
<comment type="caution">
    <text evidence="1">The sequence shown here is derived from an EMBL/GenBank/DDBJ whole genome shotgun (WGS) entry which is preliminary data.</text>
</comment>
<sequence>MLPLYASQRGWFFDKCISNEAGPPGGGVRVILFGARKHGIVTFNDLFDVFQPVTMTPVALPGGRGFAGSVSIL</sequence>
<proteinExistence type="predicted"/>
<evidence type="ECO:0000313" key="2">
    <source>
        <dbReference type="Proteomes" id="UP000019486"/>
    </source>
</evidence>
<dbReference type="STRING" id="1385369.N825_30570"/>
<reference evidence="1 2" key="1">
    <citation type="submission" date="2013-08" db="EMBL/GenBank/DDBJ databases">
        <title>The genome sequence of Skermanella stibiiresistens.</title>
        <authorList>
            <person name="Zhu W."/>
            <person name="Wang G."/>
        </authorList>
    </citation>
    <scope>NUCLEOTIDE SEQUENCE [LARGE SCALE GENOMIC DNA]</scope>
    <source>
        <strain evidence="1 2">SB22</strain>
    </source>
</reference>
<dbReference type="Proteomes" id="UP000019486">
    <property type="component" value="Unassembled WGS sequence"/>
</dbReference>